<proteinExistence type="predicted"/>
<organism evidence="1 2">
    <name type="scientific">Xenopus laevis</name>
    <name type="common">African clawed frog</name>
    <dbReference type="NCBI Taxonomy" id="8355"/>
    <lineage>
        <taxon>Eukaryota</taxon>
        <taxon>Metazoa</taxon>
        <taxon>Chordata</taxon>
        <taxon>Craniata</taxon>
        <taxon>Vertebrata</taxon>
        <taxon>Euteleostomi</taxon>
        <taxon>Amphibia</taxon>
        <taxon>Batrachia</taxon>
        <taxon>Anura</taxon>
        <taxon>Pipoidea</taxon>
        <taxon>Pipidae</taxon>
        <taxon>Xenopodinae</taxon>
        <taxon>Xenopus</taxon>
        <taxon>Xenopus</taxon>
    </lineage>
</organism>
<dbReference type="Proteomes" id="UP000694892">
    <property type="component" value="Chromosome 1L"/>
</dbReference>
<dbReference type="PANTHER" id="PTHR28630">
    <property type="match status" value="1"/>
</dbReference>
<accession>A0A974E073</accession>
<sequence length="208" mass="23752">MAEIEKRLYGTGGLSKLGSRIAEAWDRWQALAAAAPTNTPGTQQISKNDWEQRGEVYTAALFHPNRESAAHCLLRGRYWRSHRFGNLYWERKTIMVFDCNFLCYTCKEYVEDLAKIPSSALEDANVSLIAIGQSSYIHIESNIFSGSIWRAITSTIFYFQGDPAQQGGSLIVGPGNRVRFLQRDMNRLKRDSHIYEVQITIIQAFFPY</sequence>
<gene>
    <name evidence="1" type="ORF">XELAEV_18006970mg</name>
</gene>
<dbReference type="PANTHER" id="PTHR28630:SF3">
    <property type="entry name" value="PEROXIREDOXIN-LIKE 2C"/>
    <property type="match status" value="1"/>
</dbReference>
<reference evidence="2" key="1">
    <citation type="journal article" date="2016" name="Nature">
        <title>Genome evolution in the allotetraploid frog Xenopus laevis.</title>
        <authorList>
            <person name="Session A.M."/>
            <person name="Uno Y."/>
            <person name="Kwon T."/>
            <person name="Chapman J.A."/>
            <person name="Toyoda A."/>
            <person name="Takahashi S."/>
            <person name="Fukui A."/>
            <person name="Hikosaka A."/>
            <person name="Suzuki A."/>
            <person name="Kondo M."/>
            <person name="van Heeringen S.J."/>
            <person name="Quigley I."/>
            <person name="Heinz S."/>
            <person name="Ogino H."/>
            <person name="Ochi H."/>
            <person name="Hellsten U."/>
            <person name="Lyons J.B."/>
            <person name="Simakov O."/>
            <person name="Putnam N."/>
            <person name="Stites J."/>
            <person name="Kuroki Y."/>
            <person name="Tanaka T."/>
            <person name="Michiue T."/>
            <person name="Watanabe M."/>
            <person name="Bogdanovic O."/>
            <person name="Lister R."/>
            <person name="Georgiou G."/>
            <person name="Paranjpe S.S."/>
            <person name="van Kruijsbergen I."/>
            <person name="Shu S."/>
            <person name="Carlson J."/>
            <person name="Kinoshita T."/>
            <person name="Ohta Y."/>
            <person name="Mawaribuchi S."/>
            <person name="Jenkins J."/>
            <person name="Grimwood J."/>
            <person name="Schmutz J."/>
            <person name="Mitros T."/>
            <person name="Mozaffari S.V."/>
            <person name="Suzuki Y."/>
            <person name="Haramoto Y."/>
            <person name="Yamamoto T.S."/>
            <person name="Takagi C."/>
            <person name="Heald R."/>
            <person name="Miller K."/>
            <person name="Haudenschild C."/>
            <person name="Kitzman J."/>
            <person name="Nakayama T."/>
            <person name="Izutsu Y."/>
            <person name="Robert J."/>
            <person name="Fortriede J."/>
            <person name="Burns K."/>
            <person name="Lotay V."/>
            <person name="Karimi K."/>
            <person name="Yasuoka Y."/>
            <person name="Dichmann D.S."/>
            <person name="Flajnik M.F."/>
            <person name="Houston D.W."/>
            <person name="Shendure J."/>
            <person name="DuPasquier L."/>
            <person name="Vize P.D."/>
            <person name="Zorn A.M."/>
            <person name="Ito M."/>
            <person name="Marcotte E.M."/>
            <person name="Wallingford J.B."/>
            <person name="Ito Y."/>
            <person name="Asashima M."/>
            <person name="Ueno N."/>
            <person name="Matsuda Y."/>
            <person name="Veenstra G.J."/>
            <person name="Fujiyama A."/>
            <person name="Harland R.M."/>
            <person name="Taira M."/>
            <person name="Rokhsar D.S."/>
        </authorList>
    </citation>
    <scope>NUCLEOTIDE SEQUENCE [LARGE SCALE GENOMIC DNA]</scope>
    <source>
        <strain evidence="2">J</strain>
    </source>
</reference>
<evidence type="ECO:0000313" key="1">
    <source>
        <dbReference type="EMBL" id="OCU01184.1"/>
    </source>
</evidence>
<dbReference type="AlphaFoldDB" id="A0A974E073"/>
<protein>
    <submittedName>
        <fullName evidence="1">Uncharacterized protein</fullName>
    </submittedName>
</protein>
<name>A0A974E073_XENLA</name>
<dbReference type="EMBL" id="CM004466">
    <property type="protein sequence ID" value="OCU01184.1"/>
    <property type="molecule type" value="Genomic_DNA"/>
</dbReference>
<evidence type="ECO:0000313" key="2">
    <source>
        <dbReference type="Proteomes" id="UP000694892"/>
    </source>
</evidence>
<dbReference type="InterPro" id="IPR032801">
    <property type="entry name" value="PXL2A/B/C"/>
</dbReference>